<dbReference type="AlphaFoldDB" id="A0A6C0IK40"/>
<dbReference type="Pfam" id="PF04488">
    <property type="entry name" value="Gly_transf_sug"/>
    <property type="match status" value="1"/>
</dbReference>
<dbReference type="InterPro" id="IPR007577">
    <property type="entry name" value="GlycoTrfase_DXD_sugar-bd_CS"/>
</dbReference>
<dbReference type="Pfam" id="PF00535">
    <property type="entry name" value="Glycos_transf_2"/>
    <property type="match status" value="1"/>
</dbReference>
<dbReference type="GO" id="GO:0016758">
    <property type="term" value="F:hexosyltransferase activity"/>
    <property type="evidence" value="ECO:0007669"/>
    <property type="project" value="UniProtKB-ARBA"/>
</dbReference>
<reference evidence="2" key="1">
    <citation type="journal article" date="2020" name="Nature">
        <title>Giant virus diversity and host interactions through global metagenomics.</title>
        <authorList>
            <person name="Schulz F."/>
            <person name="Roux S."/>
            <person name="Paez-Espino D."/>
            <person name="Jungbluth S."/>
            <person name="Walsh D.A."/>
            <person name="Denef V.J."/>
            <person name="McMahon K.D."/>
            <person name="Konstantinidis K.T."/>
            <person name="Eloe-Fadrosh E.A."/>
            <person name="Kyrpides N.C."/>
            <person name="Woyke T."/>
        </authorList>
    </citation>
    <scope>NUCLEOTIDE SEQUENCE</scope>
    <source>
        <strain evidence="2">GVMAG-M-3300023184-86</strain>
    </source>
</reference>
<evidence type="ECO:0000313" key="2">
    <source>
        <dbReference type="EMBL" id="QHT91883.1"/>
    </source>
</evidence>
<proteinExistence type="predicted"/>
<evidence type="ECO:0000259" key="1">
    <source>
        <dbReference type="Pfam" id="PF00535"/>
    </source>
</evidence>
<dbReference type="EMBL" id="MN740171">
    <property type="protein sequence ID" value="QHT91883.1"/>
    <property type="molecule type" value="Genomic_DNA"/>
</dbReference>
<dbReference type="SUPFAM" id="SSF53448">
    <property type="entry name" value="Nucleotide-diphospho-sugar transferases"/>
    <property type="match status" value="2"/>
</dbReference>
<dbReference type="InterPro" id="IPR029044">
    <property type="entry name" value="Nucleotide-diphossugar_trans"/>
</dbReference>
<feature type="domain" description="Glycosyltransferase 2-like" evidence="1">
    <location>
        <begin position="230"/>
        <end position="396"/>
    </location>
</feature>
<name>A0A6C0IK40_9ZZZZ</name>
<dbReference type="InterPro" id="IPR001173">
    <property type="entry name" value="Glyco_trans_2-like"/>
</dbReference>
<sequence length="470" mass="54524">MTTIPKIIHQIWIGTKPAPTKLMDTWKDKNPDYTYIRWNEKEIKKRNLTLNCLDRINEIEEINGKADIIRWEILYEYGGVFLDADSICIEPIDNVLMSKKCFSGWENEEARPGLIATGTMGFPPRHPLVKNAIEWIKLNEVSYAKTTKMAWHNVGPGLLTRLYDTKLYPGLHIFPSYTFLPYHFTGREYTGHGKIYAYQEWGSTKQSYETMNTVELQTQFLPPSEDKTVSVLISSYNTKAKYIQECLESIKSQQGHFNMELVWINDGSNEMNTILLKNLLENFQNTTRFTNVVYIENDGNKGLGYTFNRGNILCSNNIIFRMDSDDIMVPNRLKIQIEYMVNNPQVMICGGQVNCFNSNGAITSSTNHKSLSLEEFKKNPSHWFLNHPTVCYRKKAVLEAGNYNINISRMAEDFELWLRMLKKYGYIHNMSEVLLNYRLHDGQLTHQGGKEGSQYWTTSRNEMIQNIIMN</sequence>
<dbReference type="Gene3D" id="3.90.550.10">
    <property type="entry name" value="Spore Coat Polysaccharide Biosynthesis Protein SpsA, Chain A"/>
    <property type="match status" value="1"/>
</dbReference>
<organism evidence="2">
    <name type="scientific">viral metagenome</name>
    <dbReference type="NCBI Taxonomy" id="1070528"/>
    <lineage>
        <taxon>unclassified sequences</taxon>
        <taxon>metagenomes</taxon>
        <taxon>organismal metagenomes</taxon>
    </lineage>
</organism>
<dbReference type="PANTHER" id="PTHR22916">
    <property type="entry name" value="GLYCOSYLTRANSFERASE"/>
    <property type="match status" value="1"/>
</dbReference>
<accession>A0A6C0IK40</accession>
<dbReference type="Gene3D" id="3.90.550.20">
    <property type="match status" value="1"/>
</dbReference>
<dbReference type="PANTHER" id="PTHR22916:SF3">
    <property type="entry name" value="UDP-GLCNAC:BETAGAL BETA-1,3-N-ACETYLGLUCOSAMINYLTRANSFERASE-LIKE PROTEIN 1"/>
    <property type="match status" value="1"/>
</dbReference>
<protein>
    <recommendedName>
        <fullName evidence="1">Glycosyltransferase 2-like domain-containing protein</fullName>
    </recommendedName>
</protein>